<accession>A0A2I0VXD2</accession>
<keyword evidence="3" id="KW-1185">Reference proteome</keyword>
<dbReference type="Proteomes" id="UP000233837">
    <property type="component" value="Unassembled WGS sequence"/>
</dbReference>
<dbReference type="EMBL" id="KZ503138">
    <property type="protein sequence ID" value="PKU68072.1"/>
    <property type="molecule type" value="Genomic_DNA"/>
</dbReference>
<name>A0A2I0VXD2_9ASPA</name>
<organism evidence="2 3">
    <name type="scientific">Dendrobium catenatum</name>
    <dbReference type="NCBI Taxonomy" id="906689"/>
    <lineage>
        <taxon>Eukaryota</taxon>
        <taxon>Viridiplantae</taxon>
        <taxon>Streptophyta</taxon>
        <taxon>Embryophyta</taxon>
        <taxon>Tracheophyta</taxon>
        <taxon>Spermatophyta</taxon>
        <taxon>Magnoliopsida</taxon>
        <taxon>Liliopsida</taxon>
        <taxon>Asparagales</taxon>
        <taxon>Orchidaceae</taxon>
        <taxon>Epidendroideae</taxon>
        <taxon>Malaxideae</taxon>
        <taxon>Dendrobiinae</taxon>
        <taxon>Dendrobium</taxon>
    </lineage>
</organism>
<reference evidence="2 3" key="1">
    <citation type="journal article" date="2016" name="Sci. Rep.">
        <title>The Dendrobium catenatum Lindl. genome sequence provides insights into polysaccharide synthase, floral development and adaptive evolution.</title>
        <authorList>
            <person name="Zhang G.Q."/>
            <person name="Xu Q."/>
            <person name="Bian C."/>
            <person name="Tsai W.C."/>
            <person name="Yeh C.M."/>
            <person name="Liu K.W."/>
            <person name="Yoshida K."/>
            <person name="Zhang L.S."/>
            <person name="Chang S.B."/>
            <person name="Chen F."/>
            <person name="Shi Y."/>
            <person name="Su Y.Y."/>
            <person name="Zhang Y.Q."/>
            <person name="Chen L.J."/>
            <person name="Yin Y."/>
            <person name="Lin M."/>
            <person name="Huang H."/>
            <person name="Deng H."/>
            <person name="Wang Z.W."/>
            <person name="Zhu S.L."/>
            <person name="Zhao X."/>
            <person name="Deng C."/>
            <person name="Niu S.C."/>
            <person name="Huang J."/>
            <person name="Wang M."/>
            <person name="Liu G.H."/>
            <person name="Yang H.J."/>
            <person name="Xiao X.J."/>
            <person name="Hsiao Y.Y."/>
            <person name="Wu W.L."/>
            <person name="Chen Y.Y."/>
            <person name="Mitsuda N."/>
            <person name="Ohme-Takagi M."/>
            <person name="Luo Y.B."/>
            <person name="Van de Peer Y."/>
            <person name="Liu Z.J."/>
        </authorList>
    </citation>
    <scope>NUCLEOTIDE SEQUENCE [LARGE SCALE GENOMIC DNA]</scope>
    <source>
        <tissue evidence="2">The whole plant</tissue>
    </source>
</reference>
<sequence length="63" mass="6910">MTASDNRPVPDYLPPPYNHPPSDNRHHPSGGSSLHHQPSSIKILSISSNAEVLKDKRTNKGDI</sequence>
<feature type="region of interest" description="Disordered" evidence="1">
    <location>
        <begin position="1"/>
        <end position="47"/>
    </location>
</feature>
<feature type="compositionally biased region" description="Low complexity" evidence="1">
    <location>
        <begin position="1"/>
        <end position="10"/>
    </location>
</feature>
<proteinExistence type="predicted"/>
<reference evidence="2 3" key="2">
    <citation type="journal article" date="2017" name="Nature">
        <title>The Apostasia genome and the evolution of orchids.</title>
        <authorList>
            <person name="Zhang G.Q."/>
            <person name="Liu K.W."/>
            <person name="Li Z."/>
            <person name="Lohaus R."/>
            <person name="Hsiao Y.Y."/>
            <person name="Niu S.C."/>
            <person name="Wang J.Y."/>
            <person name="Lin Y.C."/>
            <person name="Xu Q."/>
            <person name="Chen L.J."/>
            <person name="Yoshida K."/>
            <person name="Fujiwara S."/>
            <person name="Wang Z.W."/>
            <person name="Zhang Y.Q."/>
            <person name="Mitsuda N."/>
            <person name="Wang M."/>
            <person name="Liu G.H."/>
            <person name="Pecoraro L."/>
            <person name="Huang H.X."/>
            <person name="Xiao X.J."/>
            <person name="Lin M."/>
            <person name="Wu X.Y."/>
            <person name="Wu W.L."/>
            <person name="Chen Y.Y."/>
            <person name="Chang S.B."/>
            <person name="Sakamoto S."/>
            <person name="Ohme-Takagi M."/>
            <person name="Yagi M."/>
            <person name="Zeng S.J."/>
            <person name="Shen C.Y."/>
            <person name="Yeh C.M."/>
            <person name="Luo Y.B."/>
            <person name="Tsai W.C."/>
            <person name="Van de Peer Y."/>
            <person name="Liu Z.J."/>
        </authorList>
    </citation>
    <scope>NUCLEOTIDE SEQUENCE [LARGE SCALE GENOMIC DNA]</scope>
    <source>
        <tissue evidence="2">The whole plant</tissue>
    </source>
</reference>
<feature type="compositionally biased region" description="Polar residues" evidence="1">
    <location>
        <begin position="30"/>
        <end position="47"/>
    </location>
</feature>
<evidence type="ECO:0000313" key="2">
    <source>
        <dbReference type="EMBL" id="PKU68072.1"/>
    </source>
</evidence>
<evidence type="ECO:0000256" key="1">
    <source>
        <dbReference type="SAM" id="MobiDB-lite"/>
    </source>
</evidence>
<evidence type="ECO:0000313" key="3">
    <source>
        <dbReference type="Proteomes" id="UP000233837"/>
    </source>
</evidence>
<gene>
    <name evidence="2" type="ORF">MA16_Dca025161</name>
</gene>
<dbReference type="AlphaFoldDB" id="A0A2I0VXD2"/>
<protein>
    <submittedName>
        <fullName evidence="2">Uncharacterized protein</fullName>
    </submittedName>
</protein>